<protein>
    <submittedName>
        <fullName evidence="1">Uncharacterized protein</fullName>
    </submittedName>
</protein>
<accession>A0ABQ5CTM0</accession>
<organism evidence="1 2">
    <name type="scientific">Tanacetum coccineum</name>
    <dbReference type="NCBI Taxonomy" id="301880"/>
    <lineage>
        <taxon>Eukaryota</taxon>
        <taxon>Viridiplantae</taxon>
        <taxon>Streptophyta</taxon>
        <taxon>Embryophyta</taxon>
        <taxon>Tracheophyta</taxon>
        <taxon>Spermatophyta</taxon>
        <taxon>Magnoliopsida</taxon>
        <taxon>eudicotyledons</taxon>
        <taxon>Gunneridae</taxon>
        <taxon>Pentapetalae</taxon>
        <taxon>asterids</taxon>
        <taxon>campanulids</taxon>
        <taxon>Asterales</taxon>
        <taxon>Asteraceae</taxon>
        <taxon>Asteroideae</taxon>
        <taxon>Anthemideae</taxon>
        <taxon>Anthemidinae</taxon>
        <taxon>Tanacetum</taxon>
    </lineage>
</organism>
<dbReference type="Proteomes" id="UP001151760">
    <property type="component" value="Unassembled WGS sequence"/>
</dbReference>
<name>A0ABQ5CTM0_9ASTR</name>
<gene>
    <name evidence="1" type="ORF">Tco_0910270</name>
</gene>
<proteinExistence type="predicted"/>
<evidence type="ECO:0000313" key="1">
    <source>
        <dbReference type="EMBL" id="GJT29995.1"/>
    </source>
</evidence>
<reference evidence="1" key="2">
    <citation type="submission" date="2022-01" db="EMBL/GenBank/DDBJ databases">
        <authorList>
            <person name="Yamashiro T."/>
            <person name="Shiraishi A."/>
            <person name="Satake H."/>
            <person name="Nakayama K."/>
        </authorList>
    </citation>
    <scope>NUCLEOTIDE SEQUENCE</scope>
</reference>
<comment type="caution">
    <text evidence="1">The sequence shown here is derived from an EMBL/GenBank/DDBJ whole genome shotgun (WGS) entry which is preliminary data.</text>
</comment>
<dbReference type="EMBL" id="BQNB010014588">
    <property type="protein sequence ID" value="GJT29995.1"/>
    <property type="molecule type" value="Genomic_DNA"/>
</dbReference>
<sequence>MLKETPYELLKDEQKKQLGKNNDTNMTLYSALPHKEYERIFMYQTTKEVWHTLIITHQGNSQVKDCKIDLLTQQYEKSAEMSKTGQGKANIDKESLRRSQIRTLKQEQISYAEAIRLEEQIMRNKELIFLEMAEIARHGMKNTGKEQWISNRLQRRLGLKFLNIDILLLQMKPKTHCPS</sequence>
<evidence type="ECO:0000313" key="2">
    <source>
        <dbReference type="Proteomes" id="UP001151760"/>
    </source>
</evidence>
<reference evidence="1" key="1">
    <citation type="journal article" date="2022" name="Int. J. Mol. Sci.">
        <title>Draft Genome of Tanacetum Coccineum: Genomic Comparison of Closely Related Tanacetum-Family Plants.</title>
        <authorList>
            <person name="Yamashiro T."/>
            <person name="Shiraishi A."/>
            <person name="Nakayama K."/>
            <person name="Satake H."/>
        </authorList>
    </citation>
    <scope>NUCLEOTIDE SEQUENCE</scope>
</reference>
<keyword evidence="2" id="KW-1185">Reference proteome</keyword>